<dbReference type="Proteomes" id="UP000295197">
    <property type="component" value="Unassembled WGS sequence"/>
</dbReference>
<evidence type="ECO:0000313" key="1">
    <source>
        <dbReference type="EMBL" id="TCV20301.1"/>
    </source>
</evidence>
<sequence>MVLENSFFVLRILLNEKKQIPSFDFFVPYLTITAPKVFFFLDKEKAFFLFIACHYLNL</sequence>
<dbReference type="AlphaFoldDB" id="A0A4R3W336"/>
<accession>A0A4R3W336</accession>
<keyword evidence="2" id="KW-1185">Reference proteome</keyword>
<evidence type="ECO:0000313" key="2">
    <source>
        <dbReference type="Proteomes" id="UP000295197"/>
    </source>
</evidence>
<organism evidence="1 2">
    <name type="scientific">Sphingobacterium alimentarium</name>
    <dbReference type="NCBI Taxonomy" id="797292"/>
    <lineage>
        <taxon>Bacteria</taxon>
        <taxon>Pseudomonadati</taxon>
        <taxon>Bacteroidota</taxon>
        <taxon>Sphingobacteriia</taxon>
        <taxon>Sphingobacteriales</taxon>
        <taxon>Sphingobacteriaceae</taxon>
        <taxon>Sphingobacterium</taxon>
    </lineage>
</organism>
<comment type="caution">
    <text evidence="1">The sequence shown here is derived from an EMBL/GenBank/DDBJ whole genome shotgun (WGS) entry which is preliminary data.</text>
</comment>
<protein>
    <submittedName>
        <fullName evidence="1">Uncharacterized protein</fullName>
    </submittedName>
</protein>
<reference evidence="1 2" key="1">
    <citation type="submission" date="2019-03" db="EMBL/GenBank/DDBJ databases">
        <title>Genomic Encyclopedia of Type Strains, Phase IV (KMG-IV): sequencing the most valuable type-strain genomes for metagenomic binning, comparative biology and taxonomic classification.</title>
        <authorList>
            <person name="Goeker M."/>
        </authorList>
    </citation>
    <scope>NUCLEOTIDE SEQUENCE [LARGE SCALE GENOMIC DNA]</scope>
    <source>
        <strain evidence="1 2">DSM 22362</strain>
    </source>
</reference>
<dbReference type="EMBL" id="SMBZ01000002">
    <property type="protein sequence ID" value="TCV20301.1"/>
    <property type="molecule type" value="Genomic_DNA"/>
</dbReference>
<name>A0A4R3W336_9SPHI</name>
<gene>
    <name evidence="1" type="ORF">EDC17_10027</name>
</gene>
<proteinExistence type="predicted"/>